<dbReference type="Gene3D" id="1.10.510.10">
    <property type="entry name" value="Transferase(Phosphotransferase) domain 1"/>
    <property type="match status" value="1"/>
</dbReference>
<name>A0A918XM54_9ACTN</name>
<proteinExistence type="predicted"/>
<dbReference type="Proteomes" id="UP000654947">
    <property type="component" value="Unassembled WGS sequence"/>
</dbReference>
<evidence type="ECO:0000313" key="2">
    <source>
        <dbReference type="Proteomes" id="UP000654947"/>
    </source>
</evidence>
<gene>
    <name evidence="1" type="ORF">GCM10007147_45420</name>
</gene>
<sequence>MDEQILRLITPHAGKIQAVKPTTGGHGAAMTALVETEQGRLFVKATPNRAGGNLDAARREAAIGPHLGDVAPAFRFQVEDGDWFVVGADALDARASDFTPESEDLPTIIDAVDRVSSLGVPDVAARWVETRWDRFATEREKPLLRGRALTHADVHGRNVLIDGVGRGWVVDWDWPTLASSVVMPTSLAVQLVSAGHSPESAQAWVAKTRVWGAASSEERRMFAAVNARMHDWLAELRGEEWLHAMAKAAHAWSEHMNR</sequence>
<comment type="caution">
    <text evidence="1">The sequence shown here is derived from an EMBL/GenBank/DDBJ whole genome shotgun (WGS) entry which is preliminary data.</text>
</comment>
<accession>A0A918XM54</accession>
<reference evidence="1 2" key="1">
    <citation type="journal article" date="2014" name="Int. J. Syst. Evol. Microbiol.">
        <title>Complete genome sequence of Corynebacterium casei LMG S-19264T (=DSM 44701T), isolated from a smear-ripened cheese.</title>
        <authorList>
            <consortium name="US DOE Joint Genome Institute (JGI-PGF)"/>
            <person name="Walter F."/>
            <person name="Albersmeier A."/>
            <person name="Kalinowski J."/>
            <person name="Ruckert C."/>
        </authorList>
    </citation>
    <scope>NUCLEOTIDE SEQUENCE [LARGE SCALE GENOMIC DNA]</scope>
    <source>
        <strain evidence="1 2">KCTC 19473</strain>
    </source>
</reference>
<dbReference type="InterPro" id="IPR011009">
    <property type="entry name" value="Kinase-like_dom_sf"/>
</dbReference>
<dbReference type="SUPFAM" id="SSF56112">
    <property type="entry name" value="Protein kinase-like (PK-like)"/>
    <property type="match status" value="1"/>
</dbReference>
<dbReference type="AlphaFoldDB" id="A0A918XM54"/>
<evidence type="ECO:0008006" key="3">
    <source>
        <dbReference type="Google" id="ProtNLM"/>
    </source>
</evidence>
<dbReference type="RefSeq" id="WP_017578498.1">
    <property type="nucleotide sequence ID" value="NZ_BMXL01000048.1"/>
</dbReference>
<keyword evidence="2" id="KW-1185">Reference proteome</keyword>
<protein>
    <recommendedName>
        <fullName evidence="3">Aminoglycoside phosphotransferase</fullName>
    </recommendedName>
</protein>
<organism evidence="1 2">
    <name type="scientific">Nocardiopsis kunsanensis</name>
    <dbReference type="NCBI Taxonomy" id="141693"/>
    <lineage>
        <taxon>Bacteria</taxon>
        <taxon>Bacillati</taxon>
        <taxon>Actinomycetota</taxon>
        <taxon>Actinomycetes</taxon>
        <taxon>Streptosporangiales</taxon>
        <taxon>Nocardiopsidaceae</taxon>
        <taxon>Nocardiopsis</taxon>
    </lineage>
</organism>
<dbReference type="EMBL" id="BMXL01000048">
    <property type="protein sequence ID" value="GHD37409.1"/>
    <property type="molecule type" value="Genomic_DNA"/>
</dbReference>
<evidence type="ECO:0000313" key="1">
    <source>
        <dbReference type="EMBL" id="GHD37409.1"/>
    </source>
</evidence>